<name>A0A5B2WSQ2_9PSEU</name>
<dbReference type="Proteomes" id="UP000323454">
    <property type="component" value="Unassembled WGS sequence"/>
</dbReference>
<reference evidence="2 3" key="2">
    <citation type="submission" date="2019-09" db="EMBL/GenBank/DDBJ databases">
        <authorList>
            <person name="Jin C."/>
        </authorList>
    </citation>
    <scope>NUCLEOTIDE SEQUENCE [LARGE SCALE GENOMIC DNA]</scope>
    <source>
        <strain evidence="2 3">AN110305</strain>
    </source>
</reference>
<dbReference type="Pfam" id="PF12697">
    <property type="entry name" value="Abhydrolase_6"/>
    <property type="match status" value="1"/>
</dbReference>
<proteinExistence type="predicted"/>
<dbReference type="EMBL" id="VUOB01000064">
    <property type="protein sequence ID" value="KAA2253860.1"/>
    <property type="molecule type" value="Genomic_DNA"/>
</dbReference>
<evidence type="ECO:0000259" key="1">
    <source>
        <dbReference type="Pfam" id="PF12697"/>
    </source>
</evidence>
<keyword evidence="2" id="KW-0378">Hydrolase</keyword>
<dbReference type="GO" id="GO:0016020">
    <property type="term" value="C:membrane"/>
    <property type="evidence" value="ECO:0007669"/>
    <property type="project" value="TreeGrafter"/>
</dbReference>
<evidence type="ECO:0000313" key="2">
    <source>
        <dbReference type="EMBL" id="KAA2253860.1"/>
    </source>
</evidence>
<sequence>MSGIYRSEEGARLLRERYLRGLEYWPVDSEQVRVPTAEGETFVIVSGPVDAPPLVLLHGSGSNSAQWVDRVAGLAERFRVYAVDVIGEPGLSAPSRPPFESDRYAVWLGAVLDFFGLDRVSVLAMSLGGWLALDFATRSPGRVARLVLVCPTGVGRQKKGFLLKAMVLGLLGGWGRRATVRGVLGPAVSTLGPAAEAMVVEQVLLVSRNLRYRSGDLPVFGDDALRRLTMPVAVFVGQLDVMLDSAVTKRRFEAVVPHAVVRMLPGVGHFVPAQAAAELEFLTGADRVG</sequence>
<dbReference type="AlphaFoldDB" id="A0A5B2WSQ2"/>
<dbReference type="InterPro" id="IPR050266">
    <property type="entry name" value="AB_hydrolase_sf"/>
</dbReference>
<keyword evidence="3" id="KW-1185">Reference proteome</keyword>
<dbReference type="OrthoDB" id="5513277at2"/>
<dbReference type="RefSeq" id="WP_149853554.1">
    <property type="nucleotide sequence ID" value="NZ_VUOB01000064.1"/>
</dbReference>
<dbReference type="GO" id="GO:0016787">
    <property type="term" value="F:hydrolase activity"/>
    <property type="evidence" value="ECO:0007669"/>
    <property type="project" value="UniProtKB-KW"/>
</dbReference>
<organism evidence="2 3">
    <name type="scientific">Solihabitans fulvus</name>
    <dbReference type="NCBI Taxonomy" id="1892852"/>
    <lineage>
        <taxon>Bacteria</taxon>
        <taxon>Bacillati</taxon>
        <taxon>Actinomycetota</taxon>
        <taxon>Actinomycetes</taxon>
        <taxon>Pseudonocardiales</taxon>
        <taxon>Pseudonocardiaceae</taxon>
        <taxon>Solihabitans</taxon>
    </lineage>
</organism>
<dbReference type="InterPro" id="IPR000073">
    <property type="entry name" value="AB_hydrolase_1"/>
</dbReference>
<dbReference type="Gene3D" id="3.40.50.1820">
    <property type="entry name" value="alpha/beta hydrolase"/>
    <property type="match status" value="1"/>
</dbReference>
<reference evidence="2 3" key="1">
    <citation type="submission" date="2019-09" db="EMBL/GenBank/DDBJ databases">
        <title>Goodfellowia gen. nov., a new genus of the Pseudonocardineae related to Actinoalloteichus, containing Goodfellowia coeruleoviolacea gen. nov., comb. nov. gen. nov., comb. nov.</title>
        <authorList>
            <person name="Labeda D."/>
        </authorList>
    </citation>
    <scope>NUCLEOTIDE SEQUENCE [LARGE SCALE GENOMIC DNA]</scope>
    <source>
        <strain evidence="2 3">AN110305</strain>
    </source>
</reference>
<comment type="caution">
    <text evidence="2">The sequence shown here is derived from an EMBL/GenBank/DDBJ whole genome shotgun (WGS) entry which is preliminary data.</text>
</comment>
<dbReference type="InterPro" id="IPR029058">
    <property type="entry name" value="AB_hydrolase_fold"/>
</dbReference>
<gene>
    <name evidence="2" type="ORF">F0L68_31790</name>
</gene>
<accession>A0A5B2WSQ2</accession>
<dbReference type="PANTHER" id="PTHR43798:SF33">
    <property type="entry name" value="HYDROLASE, PUTATIVE (AFU_ORTHOLOGUE AFUA_2G14860)-RELATED"/>
    <property type="match status" value="1"/>
</dbReference>
<feature type="domain" description="AB hydrolase-1" evidence="1">
    <location>
        <begin position="54"/>
        <end position="278"/>
    </location>
</feature>
<evidence type="ECO:0000313" key="3">
    <source>
        <dbReference type="Proteomes" id="UP000323454"/>
    </source>
</evidence>
<dbReference type="PANTHER" id="PTHR43798">
    <property type="entry name" value="MONOACYLGLYCEROL LIPASE"/>
    <property type="match status" value="1"/>
</dbReference>
<dbReference type="SUPFAM" id="SSF53474">
    <property type="entry name" value="alpha/beta-Hydrolases"/>
    <property type="match status" value="1"/>
</dbReference>
<protein>
    <submittedName>
        <fullName evidence="2">Alpha/beta fold hydrolase</fullName>
    </submittedName>
</protein>